<sequence>MLRLTQHKSLSRNFIRSIGTSKTRFVCSSSKLYKETSISSSDSANEIQPTLKVFNQAPNHPTIWSETQQPKEIAMSGPRFEQTALEDQPNPMAAIDLIAQEPVRLISGRKAFCDGGMGDLGHPRVYMNLDNTDTPATCVYCGLRFQQDPQSKHH</sequence>
<name>A0A2T9YSY1_9FUNG</name>
<evidence type="ECO:0000259" key="1">
    <source>
        <dbReference type="Pfam" id="PF10276"/>
    </source>
</evidence>
<dbReference type="Proteomes" id="UP000245699">
    <property type="component" value="Unassembled WGS sequence"/>
</dbReference>
<dbReference type="GO" id="GO:0006120">
    <property type="term" value="P:mitochondrial electron transport, NADH to ubiquinone"/>
    <property type="evidence" value="ECO:0007669"/>
    <property type="project" value="TreeGrafter"/>
</dbReference>
<protein>
    <recommendedName>
        <fullName evidence="1">Zinc finger CHCC-type domain-containing protein</fullName>
    </recommendedName>
</protein>
<dbReference type="EMBL" id="MBFT01000187">
    <property type="protein sequence ID" value="PVU95447.1"/>
    <property type="molecule type" value="Genomic_DNA"/>
</dbReference>
<dbReference type="STRING" id="61424.A0A2T9YSY1"/>
<gene>
    <name evidence="2" type="ORF">BB559_002732</name>
</gene>
<dbReference type="PANTHER" id="PTHR13156">
    <property type="entry name" value="NADH-UBIQUINONE OXIDOREDUCTASE 13 KD-A SUBUNIT"/>
    <property type="match status" value="1"/>
</dbReference>
<organism evidence="2 3">
    <name type="scientific">Furculomyces boomerangus</name>
    <dbReference type="NCBI Taxonomy" id="61424"/>
    <lineage>
        <taxon>Eukaryota</taxon>
        <taxon>Fungi</taxon>
        <taxon>Fungi incertae sedis</taxon>
        <taxon>Zoopagomycota</taxon>
        <taxon>Kickxellomycotina</taxon>
        <taxon>Harpellomycetes</taxon>
        <taxon>Harpellales</taxon>
        <taxon>Harpellaceae</taxon>
        <taxon>Furculomyces</taxon>
    </lineage>
</organism>
<dbReference type="InterPro" id="IPR019401">
    <property type="entry name" value="Znf_CHCC"/>
</dbReference>
<reference evidence="2 3" key="1">
    <citation type="journal article" date="2018" name="MBio">
        <title>Comparative Genomics Reveals the Core Gene Toolbox for the Fungus-Insect Symbiosis.</title>
        <authorList>
            <person name="Wang Y."/>
            <person name="Stata M."/>
            <person name="Wang W."/>
            <person name="Stajich J.E."/>
            <person name="White M.M."/>
            <person name="Moncalvo J.M."/>
        </authorList>
    </citation>
    <scope>NUCLEOTIDE SEQUENCE [LARGE SCALE GENOMIC DNA]</scope>
    <source>
        <strain evidence="2 3">AUS-77-4</strain>
    </source>
</reference>
<evidence type="ECO:0000313" key="3">
    <source>
        <dbReference type="Proteomes" id="UP000245699"/>
    </source>
</evidence>
<evidence type="ECO:0000313" key="2">
    <source>
        <dbReference type="EMBL" id="PVU95447.1"/>
    </source>
</evidence>
<dbReference type="OrthoDB" id="307899at2759"/>
<dbReference type="GO" id="GO:0005739">
    <property type="term" value="C:mitochondrion"/>
    <property type="evidence" value="ECO:0007669"/>
    <property type="project" value="GOC"/>
</dbReference>
<accession>A0A2T9YSY1</accession>
<dbReference type="Pfam" id="PF10276">
    <property type="entry name" value="zf-CHCC"/>
    <property type="match status" value="1"/>
</dbReference>
<feature type="domain" description="Zinc finger CHCC-type" evidence="1">
    <location>
        <begin position="108"/>
        <end position="145"/>
    </location>
</feature>
<dbReference type="AlphaFoldDB" id="A0A2T9YSY1"/>
<dbReference type="PANTHER" id="PTHR13156:SF0">
    <property type="entry name" value="NADH DEHYDROGENASE [UBIQUINONE] IRON-SULFUR PROTEIN 6, MITOCHONDRIAL"/>
    <property type="match status" value="1"/>
</dbReference>
<proteinExistence type="predicted"/>
<dbReference type="Gene3D" id="2.60.260.40">
    <property type="entry name" value="q5lls5 like domains"/>
    <property type="match status" value="1"/>
</dbReference>
<comment type="caution">
    <text evidence="2">The sequence shown here is derived from an EMBL/GenBank/DDBJ whole genome shotgun (WGS) entry which is preliminary data.</text>
</comment>
<keyword evidence="3" id="KW-1185">Reference proteome</keyword>